<dbReference type="InterPro" id="IPR015793">
    <property type="entry name" value="Pyrv_Knase_brl"/>
</dbReference>
<dbReference type="SUPFAM" id="SSF51621">
    <property type="entry name" value="Phosphoenolpyruvate/pyruvate domain"/>
    <property type="match status" value="1"/>
</dbReference>
<dbReference type="PRINTS" id="PR01050">
    <property type="entry name" value="PYRUVTKNASE"/>
</dbReference>
<comment type="similarity">
    <text evidence="2 12">Belongs to the pyruvate kinase family.</text>
</comment>
<dbReference type="GO" id="GO:0030955">
    <property type="term" value="F:potassium ion binding"/>
    <property type="evidence" value="ECO:0007669"/>
    <property type="project" value="InterPro"/>
</dbReference>
<dbReference type="Gene3D" id="2.40.33.10">
    <property type="entry name" value="PK beta-barrel domain-like"/>
    <property type="match status" value="1"/>
</dbReference>
<sequence>ELLDDLEPGMQLTLYDGMLQYEVTRVIETNQLYELSALAGGPLTSRKGIAFPGKRHRLPALRDKDRVELRDGVDAGVDAPALSFVHGPEDLEDALREIKAHGKTVPLVANLERRNDVDTLDDTLKLADAVMATLCDLGLE</sequence>
<dbReference type="PANTHER" id="PTHR11817">
    <property type="entry name" value="PYRUVATE KINASE"/>
    <property type="match status" value="1"/>
</dbReference>
<keyword evidence="9 12" id="KW-0460">Magnesium</keyword>
<evidence type="ECO:0000313" key="15">
    <source>
        <dbReference type="Proteomes" id="UP000434052"/>
    </source>
</evidence>
<accession>A0A6P1ZB51</accession>
<dbReference type="Proteomes" id="UP000434052">
    <property type="component" value="Unassembled WGS sequence"/>
</dbReference>
<feature type="domain" description="Pyruvate kinase barrel" evidence="13">
    <location>
        <begin position="2"/>
        <end position="140"/>
    </location>
</feature>
<dbReference type="InterPro" id="IPR015813">
    <property type="entry name" value="Pyrv/PenolPyrv_kinase-like_dom"/>
</dbReference>
<dbReference type="InterPro" id="IPR040442">
    <property type="entry name" value="Pyrv_kinase-like_dom_sf"/>
</dbReference>
<comment type="catalytic activity">
    <reaction evidence="12">
        <text>pyruvate + ATP = phosphoenolpyruvate + ADP + H(+)</text>
        <dbReference type="Rhea" id="RHEA:18157"/>
        <dbReference type="ChEBI" id="CHEBI:15361"/>
        <dbReference type="ChEBI" id="CHEBI:15378"/>
        <dbReference type="ChEBI" id="CHEBI:30616"/>
        <dbReference type="ChEBI" id="CHEBI:58702"/>
        <dbReference type="ChEBI" id="CHEBI:456216"/>
        <dbReference type="EC" id="2.7.1.40"/>
    </reaction>
</comment>
<gene>
    <name evidence="14" type="ORF">DQK91_22725</name>
</gene>
<evidence type="ECO:0000313" key="14">
    <source>
        <dbReference type="EMBL" id="TVM27182.1"/>
    </source>
</evidence>
<dbReference type="EMBL" id="QMIF01000193">
    <property type="protein sequence ID" value="TVM27182.1"/>
    <property type="molecule type" value="Genomic_DNA"/>
</dbReference>
<dbReference type="AlphaFoldDB" id="A0A6P1ZB51"/>
<dbReference type="UniPathway" id="UPA00109">
    <property type="reaction ID" value="UER00188"/>
</dbReference>
<protein>
    <recommendedName>
        <fullName evidence="3 12">Pyruvate kinase</fullName>
        <ecNumber evidence="3 12">2.7.1.40</ecNumber>
    </recommendedName>
</protein>
<evidence type="ECO:0000256" key="6">
    <source>
        <dbReference type="ARBA" id="ARBA00022741"/>
    </source>
</evidence>
<keyword evidence="10 12" id="KW-0324">Glycolysis</keyword>
<evidence type="ECO:0000256" key="10">
    <source>
        <dbReference type="ARBA" id="ARBA00023152"/>
    </source>
</evidence>
<comment type="pathway">
    <text evidence="1 12">Carbohydrate degradation; glycolysis; pyruvate from D-glyceraldehyde 3-phosphate: step 5/5.</text>
</comment>
<name>A0A6P1ZB51_9BACT</name>
<evidence type="ECO:0000256" key="9">
    <source>
        <dbReference type="ARBA" id="ARBA00022842"/>
    </source>
</evidence>
<evidence type="ECO:0000256" key="1">
    <source>
        <dbReference type="ARBA" id="ARBA00004997"/>
    </source>
</evidence>
<evidence type="ECO:0000256" key="5">
    <source>
        <dbReference type="ARBA" id="ARBA00022723"/>
    </source>
</evidence>
<dbReference type="GO" id="GO:0000287">
    <property type="term" value="F:magnesium ion binding"/>
    <property type="evidence" value="ECO:0007669"/>
    <property type="project" value="InterPro"/>
</dbReference>
<keyword evidence="11 14" id="KW-0670">Pyruvate</keyword>
<evidence type="ECO:0000256" key="7">
    <source>
        <dbReference type="ARBA" id="ARBA00022777"/>
    </source>
</evidence>
<dbReference type="InterPro" id="IPR011037">
    <property type="entry name" value="Pyrv_Knase-like_insert_dom_sf"/>
</dbReference>
<keyword evidence="5" id="KW-0479">Metal-binding</keyword>
<evidence type="ECO:0000256" key="12">
    <source>
        <dbReference type="RuleBase" id="RU000504"/>
    </source>
</evidence>
<dbReference type="Pfam" id="PF00224">
    <property type="entry name" value="PK"/>
    <property type="match status" value="1"/>
</dbReference>
<dbReference type="InterPro" id="IPR015806">
    <property type="entry name" value="Pyrv_Knase_insert_dom_sf"/>
</dbReference>
<keyword evidence="4 12" id="KW-0808">Transferase</keyword>
<evidence type="ECO:0000256" key="4">
    <source>
        <dbReference type="ARBA" id="ARBA00022679"/>
    </source>
</evidence>
<keyword evidence="8" id="KW-0067">ATP-binding</keyword>
<dbReference type="SUPFAM" id="SSF50800">
    <property type="entry name" value="PK beta-barrel domain-like"/>
    <property type="match status" value="1"/>
</dbReference>
<proteinExistence type="inferred from homology"/>
<evidence type="ECO:0000256" key="11">
    <source>
        <dbReference type="ARBA" id="ARBA00023317"/>
    </source>
</evidence>
<reference evidence="14 15" key="1">
    <citation type="submission" date="2018-06" db="EMBL/GenBank/DDBJ databases">
        <title>Complete genome of Desulfovibrio marinus P48SEP.</title>
        <authorList>
            <person name="Crispim J.S."/>
            <person name="Vidigal P.M.P."/>
            <person name="Silva L.C.F."/>
            <person name="Araujo L.C."/>
            <person name="Laguardia C.N."/>
            <person name="Dias R.S."/>
            <person name="Sousa M.P."/>
            <person name="Paula S.O."/>
            <person name="Silva C."/>
        </authorList>
    </citation>
    <scope>NUCLEOTIDE SEQUENCE [LARGE SCALE GENOMIC DNA]</scope>
    <source>
        <strain evidence="14 15">P48SEP</strain>
    </source>
</reference>
<dbReference type="EC" id="2.7.1.40" evidence="3 12"/>
<dbReference type="Gene3D" id="3.20.20.60">
    <property type="entry name" value="Phosphoenolpyruvate-binding domains"/>
    <property type="match status" value="1"/>
</dbReference>
<evidence type="ECO:0000256" key="3">
    <source>
        <dbReference type="ARBA" id="ARBA00012142"/>
    </source>
</evidence>
<dbReference type="GO" id="GO:0004743">
    <property type="term" value="F:pyruvate kinase activity"/>
    <property type="evidence" value="ECO:0007669"/>
    <property type="project" value="UniProtKB-EC"/>
</dbReference>
<keyword evidence="7 12" id="KW-0418">Kinase</keyword>
<dbReference type="GO" id="GO:0005524">
    <property type="term" value="F:ATP binding"/>
    <property type="evidence" value="ECO:0007669"/>
    <property type="project" value="UniProtKB-KW"/>
</dbReference>
<evidence type="ECO:0000256" key="2">
    <source>
        <dbReference type="ARBA" id="ARBA00008663"/>
    </source>
</evidence>
<feature type="non-terminal residue" evidence="14">
    <location>
        <position position="1"/>
    </location>
</feature>
<organism evidence="14 15">
    <name type="scientific">Oceanidesulfovibrio marinus</name>
    <dbReference type="NCBI Taxonomy" id="370038"/>
    <lineage>
        <taxon>Bacteria</taxon>
        <taxon>Pseudomonadati</taxon>
        <taxon>Thermodesulfobacteriota</taxon>
        <taxon>Desulfovibrionia</taxon>
        <taxon>Desulfovibrionales</taxon>
        <taxon>Desulfovibrionaceae</taxon>
        <taxon>Oceanidesulfovibrio</taxon>
    </lineage>
</organism>
<evidence type="ECO:0000259" key="13">
    <source>
        <dbReference type="Pfam" id="PF00224"/>
    </source>
</evidence>
<dbReference type="GO" id="GO:0016301">
    <property type="term" value="F:kinase activity"/>
    <property type="evidence" value="ECO:0007669"/>
    <property type="project" value="UniProtKB-KW"/>
</dbReference>
<evidence type="ECO:0000256" key="8">
    <source>
        <dbReference type="ARBA" id="ARBA00022840"/>
    </source>
</evidence>
<comment type="caution">
    <text evidence="14">The sequence shown here is derived from an EMBL/GenBank/DDBJ whole genome shotgun (WGS) entry which is preliminary data.</text>
</comment>
<keyword evidence="6" id="KW-0547">Nucleotide-binding</keyword>
<dbReference type="InterPro" id="IPR001697">
    <property type="entry name" value="Pyr_Knase"/>
</dbReference>